<keyword evidence="2" id="KW-1185">Reference proteome</keyword>
<reference evidence="1 2" key="1">
    <citation type="submission" date="2020-08" db="EMBL/GenBank/DDBJ databases">
        <title>Genomic Encyclopedia of Type Strains, Phase IV (KMG-IV): sequencing the most valuable type-strain genomes for metagenomic binning, comparative biology and taxonomic classification.</title>
        <authorList>
            <person name="Goeker M."/>
        </authorList>
    </citation>
    <scope>NUCLEOTIDE SEQUENCE [LARGE SCALE GENOMIC DNA]</scope>
    <source>
        <strain evidence="1 2">DSM 22071</strain>
    </source>
</reference>
<sequence>MANSKLTIIEGFQVTMSADLNHLRHLLLI</sequence>
<organism evidence="1 2">
    <name type="scientific">Desulfurispira natronophila</name>
    <dbReference type="NCBI Taxonomy" id="682562"/>
    <lineage>
        <taxon>Bacteria</taxon>
        <taxon>Pseudomonadati</taxon>
        <taxon>Chrysiogenota</taxon>
        <taxon>Chrysiogenia</taxon>
        <taxon>Chrysiogenales</taxon>
        <taxon>Chrysiogenaceae</taxon>
        <taxon>Desulfurispira</taxon>
    </lineage>
</organism>
<accession>A0A7W8DG35</accession>
<protein>
    <submittedName>
        <fullName evidence="1">Uncharacterized protein</fullName>
    </submittedName>
</protein>
<dbReference type="AlphaFoldDB" id="A0A7W8DG35"/>
<gene>
    <name evidence="1" type="ORF">HNR37_000288</name>
</gene>
<proteinExistence type="predicted"/>
<evidence type="ECO:0000313" key="2">
    <source>
        <dbReference type="Proteomes" id="UP000528322"/>
    </source>
</evidence>
<dbReference type="EMBL" id="JACHID010000001">
    <property type="protein sequence ID" value="MBB5020985.1"/>
    <property type="molecule type" value="Genomic_DNA"/>
</dbReference>
<comment type="caution">
    <text evidence="1">The sequence shown here is derived from an EMBL/GenBank/DDBJ whole genome shotgun (WGS) entry which is preliminary data.</text>
</comment>
<evidence type="ECO:0000313" key="1">
    <source>
        <dbReference type="EMBL" id="MBB5020985.1"/>
    </source>
</evidence>
<dbReference type="Proteomes" id="UP000528322">
    <property type="component" value="Unassembled WGS sequence"/>
</dbReference>
<name>A0A7W8DG35_9BACT</name>